<dbReference type="InterPro" id="IPR011992">
    <property type="entry name" value="EF-hand-dom_pair"/>
</dbReference>
<name>W4H035_APHAT</name>
<feature type="region of interest" description="Disordered" evidence="1">
    <location>
        <begin position="1438"/>
        <end position="1463"/>
    </location>
</feature>
<dbReference type="SUPFAM" id="SSF47473">
    <property type="entry name" value="EF-hand"/>
    <property type="match status" value="1"/>
</dbReference>
<dbReference type="OrthoDB" id="2419400at2759"/>
<dbReference type="STRING" id="112090.W4H035"/>
<evidence type="ECO:0000313" key="2">
    <source>
        <dbReference type="EMBL" id="ETV84523.1"/>
    </source>
</evidence>
<dbReference type="GeneID" id="20805699"/>
<dbReference type="PANTHER" id="PTHR37031">
    <property type="entry name" value="METALLOPHOSPHATASE BINDING DOMAIN PROTEIN"/>
    <property type="match status" value="1"/>
</dbReference>
<proteinExistence type="predicted"/>
<accession>W4H035</accession>
<dbReference type="Gene3D" id="1.10.238.10">
    <property type="entry name" value="EF-hand"/>
    <property type="match status" value="1"/>
</dbReference>
<feature type="compositionally biased region" description="Basic and acidic residues" evidence="1">
    <location>
        <begin position="2396"/>
        <end position="2435"/>
    </location>
</feature>
<feature type="compositionally biased region" description="Basic and acidic residues" evidence="1">
    <location>
        <begin position="2344"/>
        <end position="2357"/>
    </location>
</feature>
<feature type="compositionally biased region" description="Basic and acidic residues" evidence="1">
    <location>
        <begin position="2475"/>
        <end position="2492"/>
    </location>
</feature>
<reference evidence="2" key="1">
    <citation type="submission" date="2013-12" db="EMBL/GenBank/DDBJ databases">
        <title>The Genome Sequence of Aphanomyces astaci APO3.</title>
        <authorList>
            <consortium name="The Broad Institute Genomics Platform"/>
            <person name="Russ C."/>
            <person name="Tyler B."/>
            <person name="van West P."/>
            <person name="Dieguez-Uribeondo J."/>
            <person name="Young S.K."/>
            <person name="Zeng Q."/>
            <person name="Gargeya S."/>
            <person name="Fitzgerald M."/>
            <person name="Abouelleil A."/>
            <person name="Alvarado L."/>
            <person name="Chapman S.B."/>
            <person name="Gainer-Dewar J."/>
            <person name="Goldberg J."/>
            <person name="Griggs A."/>
            <person name="Gujja S."/>
            <person name="Hansen M."/>
            <person name="Howarth C."/>
            <person name="Imamovic A."/>
            <person name="Ireland A."/>
            <person name="Larimer J."/>
            <person name="McCowan C."/>
            <person name="Murphy C."/>
            <person name="Pearson M."/>
            <person name="Poon T.W."/>
            <person name="Priest M."/>
            <person name="Roberts A."/>
            <person name="Saif S."/>
            <person name="Shea T."/>
            <person name="Sykes S."/>
            <person name="Wortman J."/>
            <person name="Nusbaum C."/>
            <person name="Birren B."/>
        </authorList>
    </citation>
    <scope>NUCLEOTIDE SEQUENCE [LARGE SCALE GENOMIC DNA]</scope>
    <source>
        <strain evidence="2">APO3</strain>
    </source>
</reference>
<feature type="region of interest" description="Disordered" evidence="1">
    <location>
        <begin position="2396"/>
        <end position="2499"/>
    </location>
</feature>
<protein>
    <submittedName>
        <fullName evidence="2">Uncharacterized protein</fullName>
    </submittedName>
</protein>
<feature type="compositionally biased region" description="Basic and acidic residues" evidence="1">
    <location>
        <begin position="2456"/>
        <end position="2465"/>
    </location>
</feature>
<organism evidence="2">
    <name type="scientific">Aphanomyces astaci</name>
    <name type="common">Crayfish plague agent</name>
    <dbReference type="NCBI Taxonomy" id="112090"/>
    <lineage>
        <taxon>Eukaryota</taxon>
        <taxon>Sar</taxon>
        <taxon>Stramenopiles</taxon>
        <taxon>Oomycota</taxon>
        <taxon>Saprolegniomycetes</taxon>
        <taxon>Saprolegniales</taxon>
        <taxon>Verrucalvaceae</taxon>
        <taxon>Aphanomyces</taxon>
    </lineage>
</organism>
<dbReference type="PANTHER" id="PTHR37031:SF2">
    <property type="entry name" value="PHOD-LIKE PHOSPHATASE METALLOPHOSPHATASE DOMAIN-CONTAINING PROTEIN"/>
    <property type="match status" value="1"/>
</dbReference>
<sequence>MESLLAVVEELYLLNKRFTLERIQRVWETYRRWLNPHMMDGGYSLTLDEFLYIVEGTSADEDVEARQLFDRMKVHTSTNQRDQMDLLEFLLTFTVLSRGSWEKKCQFMFQLLDFDIEDEIAEDELAMMITIVCDGLRKFRVLDCIPSFHEIGAMAARGFLQNDIAYGSKMNFTQFLTWCIFHADPQSLMDFITCGYRARALIHNMSAVVHAKQVYLTSDPYYLLQLALHPAPDRPVLRGTVRVVCGPVVGQVTSRECRVMYEFNAAPLTSVSCCAFRPTDPATHMSSDVGSSHFILDERVELALRPYEPLVAHFKALTPATTYILCLMGNDMAPSDANAAVAQVTTLPTTTAAMSIQFFNHWSPKTSHSTTTLGHNERLSYDAAFDKLHHAPPTSQTISVHWNVGCMAPRMVLETLRSLGVAQPTRRLDEDIACSRVASHFRASLAAYHYVYRVSSNLFVTSWSHVMYGHFTPEDKTALSQIPRHQVEWLEAKVQHMCISYLHSLWPADTDSISFGGDVRLLLQRSPHDDIARRLLAGPTTGTVVVVTSIPLLPLAPSNSSVDLVDSFMTWKLRANTSRLVVVACAPPFSPGYMAKVSLQNTSSSFVHLVCGSLRPTLPFASDSTASLASYVLDKFVVETTSVRVDTHIATVVCIQTSRRSENESTVADDVTVELVNTQLPEPLQLLVGPVVGLVTSSEASILLEVNREVVLVCHVIDRLTQATITCHQRTVAYRPVVVQLTNLLPQRCYDFKIQGLPPSLQSTATFHTRQVNAPALHVTCVSHDQLFPRQDQAVPFSMPVSAWQDLATNELTFPSSDATLYVGQHLSTMDAAHEAMRVWEADPSNTDGISTCFRHAIRRHWQENQLILRRGSHWFVGSGWDWSQYTVLHLSQRVVECAERVAWEYQQHAQTSAQALHRYSYHTLTGHAAIGVLHLDVLEHRLATTHTYLQHTPELLSPEQWALVDQVLAPTSSTAHCLAITCDVPIVWHVARSNVEPTLLWRDWIMYPTELRKLLELVAAWKAHDEARNVLFVCGGPLGVKSTIQINETGVTVQQLVVGPVANPVESTIIPKSGDFLDRFTVDHSCSSRTSDTQYATVTAVPHPSLAQFCVHQVVTHQPSAKVLVGPVLGKITATSVRVLLEVNSAVDACTCVCTNVQTQERHIHTRSMQASLPAAFVVSDLQPLSHYAISFEGIAWTVDTHVTTFQTPHNHPFAFDCVLVHDSDWRNLTDNDGSLWREILTSAPYHATDAAATATNNGDGLNRRDNLWQTIHDTTTALPLRRPLLLVHIGGQVHMKHAFTDKELVALVRRMLDMPKDEWNRLMRPEIQHRMQQVYRVQWNIPPFRDALRVCGNVMLVDEPDLYFSASLVESTFDDRLADVAEIVQFIREIAQFVWLYYQNQLWLDVVPDDVLATRTASFVQYGHCTLAILNKNLNPPVVDDPPPSSSTTTSKKPMAKRNSTKSAGIDLTKVAQANNLLPPAAWLVLDDAIIGAKHNCKLMCVVVCCDLLEASMASIFLIGVTRLLEKVFDWKNQRLNDRNVAILMQSTTTTDTYIVTDQRSHATLRLIPVGSITSSRRLNAPSYPIDGGHFSKRFTFARDVMAGRDGKPSSQAENAVDGTKGYGHVHVTSDLDVMQWYHVAHWLPFTKPCYAITGPIVGRMQVVEPDNDQTFDATVHVCIVLEVNAAATITCVVVDVLANIELRFAQAFQPNTPTTIRCTNLEPSTRYAYTFEGLANRDDRQGVFHTPDAQLNAINIVAVSTNFPQDRATSSPNLWEALHTRLQVPWHGIDVVAHVGGQAPMQSAANECLGWLQSQPKKLDDVTMWKERVRTRFQQEYRVVWNTPFLRTVLSHTSQLMVLTAADVASFFGRSKASLVKEGRSEEDVALMQLVVACAKDVAALYYGALGWRNDGDAPLDGERAKNGDGEDDEIDANNDVSTRTRNAKDEFYSIRMGLVAMFVFDMRATEDGDLVTCNKRLATPPTERPLISEDQWLAFESVCRKKSVRVLVLLMEFPLLLSGNVSAFAAAFNGGGTPNQENDDLYNTTHLAAHWLACPAQLHALISLLFRWKQKIDGRDVVVVSGNLRFGLDTFIQDTSTSFGFHNYVTGPIAAAGRPFGYEDAGTTMDKRIAFTHRFAPAVANYVLVEISILEETLPDHTTAHSALVNGDVVHADNVRVLHDLKRLNRWPQWWRRYCPMAATAFWTDLVVKSEPPHVQQYIRADTALTNLLKPLYAKYNFIDSTRMDALQSTPSSPTAAWTRFQNVLREVWQAMPMAIRQMCADVRDEFVVEIARAQVQLDMSGPIDMTAFQSICKDILTCAARTHVAMTLHKDDDDQATASKREETARAKELERRANVGAELRRKQEEAHLAELQQRSILEYAQEKNRLEKARQDAAVAEREAAKAAKKAARDAEKERQRDEDVSIRKEKSALKQMKLTLDEQTAAGGPSDESLDKEMEWTRRSRILQARIQRREEQRYREGVRRESKQAKKNSVS</sequence>
<dbReference type="EMBL" id="KI913119">
    <property type="protein sequence ID" value="ETV84523.1"/>
    <property type="molecule type" value="Genomic_DNA"/>
</dbReference>
<feature type="region of interest" description="Disordered" evidence="1">
    <location>
        <begin position="2336"/>
        <end position="2357"/>
    </location>
</feature>
<feature type="region of interest" description="Disordered" evidence="1">
    <location>
        <begin position="1917"/>
        <end position="1937"/>
    </location>
</feature>
<dbReference type="VEuPathDB" id="FungiDB:H257_03703"/>
<dbReference type="RefSeq" id="XP_009826215.1">
    <property type="nucleotide sequence ID" value="XM_009827913.1"/>
</dbReference>
<evidence type="ECO:0000256" key="1">
    <source>
        <dbReference type="SAM" id="MobiDB-lite"/>
    </source>
</evidence>
<gene>
    <name evidence="2" type="ORF">H257_03703</name>
</gene>